<dbReference type="InterPro" id="IPR002562">
    <property type="entry name" value="3'-5'_exonuclease_dom"/>
</dbReference>
<sequence length="284" mass="31082">MASSIVDSPATIASLLDTLAALPTSPPSLYLDLEGTNLSRHGSISIIELLVLPQNHVYLIDVHVLGEKAFSTQSSDGRTLKVVLESPDIPKVFFDVRNDSDALYSHFNISLAGVQDIQLLENAARSFNRRCVNGLAKCIEKDATMTYPQRSDWKTVKEQGRKLFAPEQGGSYEVFNTRPLAEEIRKYCIQDVLFLPGLWSTYSAKVSAAWAEKLQWTGEAYGVGSMALKPSLMVTMAKDEAIELGKDVGLLAGIKASDLQQNVRAAPLMIAVIVDTVRLEPPSK</sequence>
<evidence type="ECO:0000259" key="1">
    <source>
        <dbReference type="Pfam" id="PF01612"/>
    </source>
</evidence>
<dbReference type="Proteomes" id="UP000593566">
    <property type="component" value="Unassembled WGS sequence"/>
</dbReference>
<reference evidence="2 3" key="1">
    <citation type="journal article" date="2020" name="Genomics">
        <title>Complete, high-quality genomes from long-read metagenomic sequencing of two wolf lichen thalli reveals enigmatic genome architecture.</title>
        <authorList>
            <person name="McKenzie S.K."/>
            <person name="Walston R.F."/>
            <person name="Allen J.L."/>
        </authorList>
    </citation>
    <scope>NUCLEOTIDE SEQUENCE [LARGE SCALE GENOMIC DNA]</scope>
    <source>
        <strain evidence="2">WasteWater1</strain>
    </source>
</reference>
<dbReference type="GO" id="GO:0008408">
    <property type="term" value="F:3'-5' exonuclease activity"/>
    <property type="evidence" value="ECO:0007669"/>
    <property type="project" value="InterPro"/>
</dbReference>
<dbReference type="RefSeq" id="XP_037157014.1">
    <property type="nucleotide sequence ID" value="XM_037298379.1"/>
</dbReference>
<dbReference type="Pfam" id="PF01612">
    <property type="entry name" value="DNA_pol_A_exo1"/>
    <property type="match status" value="1"/>
</dbReference>
<dbReference type="InterPro" id="IPR036397">
    <property type="entry name" value="RNaseH_sf"/>
</dbReference>
<dbReference type="PANTHER" id="PTHR43040:SF1">
    <property type="entry name" value="RIBONUCLEASE D"/>
    <property type="match status" value="1"/>
</dbReference>
<gene>
    <name evidence="2" type="ORF">HO133_007488</name>
</gene>
<dbReference type="EMBL" id="JACCJB010000003">
    <property type="protein sequence ID" value="KAF6229372.1"/>
    <property type="molecule type" value="Genomic_DNA"/>
</dbReference>
<evidence type="ECO:0000313" key="3">
    <source>
        <dbReference type="Proteomes" id="UP000593566"/>
    </source>
</evidence>
<evidence type="ECO:0000313" key="2">
    <source>
        <dbReference type="EMBL" id="KAF6229372.1"/>
    </source>
</evidence>
<accession>A0A8H6FIY2</accession>
<organism evidence="2 3">
    <name type="scientific">Letharia lupina</name>
    <dbReference type="NCBI Taxonomy" id="560253"/>
    <lineage>
        <taxon>Eukaryota</taxon>
        <taxon>Fungi</taxon>
        <taxon>Dikarya</taxon>
        <taxon>Ascomycota</taxon>
        <taxon>Pezizomycotina</taxon>
        <taxon>Lecanoromycetes</taxon>
        <taxon>OSLEUM clade</taxon>
        <taxon>Lecanoromycetidae</taxon>
        <taxon>Lecanorales</taxon>
        <taxon>Lecanorineae</taxon>
        <taxon>Parmeliaceae</taxon>
        <taxon>Letharia</taxon>
    </lineage>
</organism>
<dbReference type="GO" id="GO:0003676">
    <property type="term" value="F:nucleic acid binding"/>
    <property type="evidence" value="ECO:0007669"/>
    <property type="project" value="InterPro"/>
</dbReference>
<dbReference type="PANTHER" id="PTHR43040">
    <property type="entry name" value="RIBONUCLEASE D"/>
    <property type="match status" value="1"/>
</dbReference>
<keyword evidence="3" id="KW-1185">Reference proteome</keyword>
<dbReference type="Gene3D" id="3.30.420.10">
    <property type="entry name" value="Ribonuclease H-like superfamily/Ribonuclease H"/>
    <property type="match status" value="1"/>
</dbReference>
<proteinExistence type="predicted"/>
<protein>
    <recommendedName>
        <fullName evidence="1">3'-5' exonuclease domain-containing protein</fullName>
    </recommendedName>
</protein>
<dbReference type="SUPFAM" id="SSF53098">
    <property type="entry name" value="Ribonuclease H-like"/>
    <property type="match status" value="1"/>
</dbReference>
<feature type="domain" description="3'-5' exonuclease" evidence="1">
    <location>
        <begin position="6"/>
        <end position="198"/>
    </location>
</feature>
<dbReference type="GO" id="GO:0006139">
    <property type="term" value="P:nucleobase-containing compound metabolic process"/>
    <property type="evidence" value="ECO:0007669"/>
    <property type="project" value="InterPro"/>
</dbReference>
<dbReference type="GeneID" id="59335887"/>
<name>A0A8H6FIY2_9LECA</name>
<dbReference type="AlphaFoldDB" id="A0A8H6FIY2"/>
<dbReference type="InterPro" id="IPR012337">
    <property type="entry name" value="RNaseH-like_sf"/>
</dbReference>
<comment type="caution">
    <text evidence="2">The sequence shown here is derived from an EMBL/GenBank/DDBJ whole genome shotgun (WGS) entry which is preliminary data.</text>
</comment>